<proteinExistence type="predicted"/>
<reference evidence="2 3" key="1">
    <citation type="submission" date="2020-09" db="EMBL/GenBank/DDBJ databases">
        <title>De no assembly of potato wild relative species, Solanum commersonii.</title>
        <authorList>
            <person name="Cho K."/>
        </authorList>
    </citation>
    <scope>NUCLEOTIDE SEQUENCE [LARGE SCALE GENOMIC DNA]</scope>
    <source>
        <strain evidence="2">LZ3.2</strain>
        <tissue evidence="2">Leaf</tissue>
    </source>
</reference>
<comment type="caution">
    <text evidence="2">The sequence shown here is derived from an EMBL/GenBank/DDBJ whole genome shotgun (WGS) entry which is preliminary data.</text>
</comment>
<protein>
    <submittedName>
        <fullName evidence="2">Uncharacterized protein</fullName>
    </submittedName>
</protein>
<dbReference type="AlphaFoldDB" id="A0A9J5YWY3"/>
<evidence type="ECO:0000313" key="2">
    <source>
        <dbReference type="EMBL" id="KAG5604320.1"/>
    </source>
</evidence>
<evidence type="ECO:0000256" key="1">
    <source>
        <dbReference type="SAM" id="MobiDB-lite"/>
    </source>
</evidence>
<sequence length="76" mass="8531">MMLSCHANFSKQDKLLLFLSDLDKTRFSDRYQMEQKASQGTADGYQSEASDDDESETSDDDESEATNGYESEATKS</sequence>
<gene>
    <name evidence="2" type="ORF">H5410_025812</name>
</gene>
<name>A0A9J5YWY3_SOLCO</name>
<dbReference type="EMBL" id="JACXVP010000005">
    <property type="protein sequence ID" value="KAG5604320.1"/>
    <property type="molecule type" value="Genomic_DNA"/>
</dbReference>
<dbReference type="Proteomes" id="UP000824120">
    <property type="component" value="Chromosome 5"/>
</dbReference>
<feature type="region of interest" description="Disordered" evidence="1">
    <location>
        <begin position="30"/>
        <end position="76"/>
    </location>
</feature>
<feature type="compositionally biased region" description="Acidic residues" evidence="1">
    <location>
        <begin position="49"/>
        <end position="64"/>
    </location>
</feature>
<organism evidence="2 3">
    <name type="scientific">Solanum commersonii</name>
    <name type="common">Commerson's wild potato</name>
    <name type="synonym">Commerson's nightshade</name>
    <dbReference type="NCBI Taxonomy" id="4109"/>
    <lineage>
        <taxon>Eukaryota</taxon>
        <taxon>Viridiplantae</taxon>
        <taxon>Streptophyta</taxon>
        <taxon>Embryophyta</taxon>
        <taxon>Tracheophyta</taxon>
        <taxon>Spermatophyta</taxon>
        <taxon>Magnoliopsida</taxon>
        <taxon>eudicotyledons</taxon>
        <taxon>Gunneridae</taxon>
        <taxon>Pentapetalae</taxon>
        <taxon>asterids</taxon>
        <taxon>lamiids</taxon>
        <taxon>Solanales</taxon>
        <taxon>Solanaceae</taxon>
        <taxon>Solanoideae</taxon>
        <taxon>Solaneae</taxon>
        <taxon>Solanum</taxon>
    </lineage>
</organism>
<keyword evidence="3" id="KW-1185">Reference proteome</keyword>
<evidence type="ECO:0000313" key="3">
    <source>
        <dbReference type="Proteomes" id="UP000824120"/>
    </source>
</evidence>
<accession>A0A9J5YWY3</accession>